<protein>
    <recommendedName>
        <fullName evidence="4">Transposase</fullName>
    </recommendedName>
</protein>
<proteinExistence type="predicted"/>
<comment type="caution">
    <text evidence="2">The sequence shown here is derived from an EMBL/GenBank/DDBJ whole genome shotgun (WGS) entry which is preliminary data.</text>
</comment>
<dbReference type="OrthoDB" id="10057873at2759"/>
<dbReference type="EMBL" id="JACEEZ010004740">
    <property type="protein sequence ID" value="KAG0726200.1"/>
    <property type="molecule type" value="Genomic_DNA"/>
</dbReference>
<dbReference type="AlphaFoldDB" id="A0A8J4YSU1"/>
<dbReference type="PANTHER" id="PTHR47501">
    <property type="entry name" value="TRANSPOSASE-RELATED"/>
    <property type="match status" value="1"/>
</dbReference>
<keyword evidence="3" id="KW-1185">Reference proteome</keyword>
<accession>A0A8J4YSU1</accession>
<evidence type="ECO:0000256" key="1">
    <source>
        <dbReference type="SAM" id="MobiDB-lite"/>
    </source>
</evidence>
<evidence type="ECO:0000313" key="2">
    <source>
        <dbReference type="EMBL" id="KAG0726200.1"/>
    </source>
</evidence>
<evidence type="ECO:0008006" key="4">
    <source>
        <dbReference type="Google" id="ProtNLM"/>
    </source>
</evidence>
<feature type="region of interest" description="Disordered" evidence="1">
    <location>
        <begin position="241"/>
        <end position="272"/>
    </location>
</feature>
<gene>
    <name evidence="2" type="ORF">GWK47_037089</name>
</gene>
<name>A0A8J4YSU1_CHIOP</name>
<feature type="region of interest" description="Disordered" evidence="1">
    <location>
        <begin position="285"/>
        <end position="304"/>
    </location>
</feature>
<organism evidence="2 3">
    <name type="scientific">Chionoecetes opilio</name>
    <name type="common">Atlantic snow crab</name>
    <name type="synonym">Cancer opilio</name>
    <dbReference type="NCBI Taxonomy" id="41210"/>
    <lineage>
        <taxon>Eukaryota</taxon>
        <taxon>Metazoa</taxon>
        <taxon>Ecdysozoa</taxon>
        <taxon>Arthropoda</taxon>
        <taxon>Crustacea</taxon>
        <taxon>Multicrustacea</taxon>
        <taxon>Malacostraca</taxon>
        <taxon>Eumalacostraca</taxon>
        <taxon>Eucarida</taxon>
        <taxon>Decapoda</taxon>
        <taxon>Pleocyemata</taxon>
        <taxon>Brachyura</taxon>
        <taxon>Eubrachyura</taxon>
        <taxon>Majoidea</taxon>
        <taxon>Majidae</taxon>
        <taxon>Chionoecetes</taxon>
    </lineage>
</organism>
<reference evidence="2" key="1">
    <citation type="submission" date="2020-07" db="EMBL/GenBank/DDBJ databases">
        <title>The High-quality genome of the commercially important snow crab, Chionoecetes opilio.</title>
        <authorList>
            <person name="Jeong J.-H."/>
            <person name="Ryu S."/>
        </authorList>
    </citation>
    <scope>NUCLEOTIDE SEQUENCE</scope>
    <source>
        <strain evidence="2">MADBK_172401_WGS</strain>
        <tissue evidence="2">Digestive gland</tissue>
    </source>
</reference>
<evidence type="ECO:0000313" key="3">
    <source>
        <dbReference type="Proteomes" id="UP000770661"/>
    </source>
</evidence>
<dbReference type="Proteomes" id="UP000770661">
    <property type="component" value="Unassembled WGS sequence"/>
</dbReference>
<sequence>MHRGHKTAQLLDEFDDIKKATSKKGHRLNVREKDTSRQLSFRQAQEMSRHFTQDKGRQAWVKWFTTLCIAPSISAHPATREMMKVFRPEFNLPSHTAMKNTIDDQARKAKKELMSILKEARYVATTADSWSAHHRAFLGCTVHWIDAETLRRKHGTLACKVLKSNQTKELLANEIYKINSEFASPGRSSPLQLTMVPTTVLHLRILATTKMTRFAVAPEHEDPDGGDVAIVSVHDLLEEEVEDEAEDLPKLPTQRRCAAHNTQPAGDNRRLQSGGMELWNRQAGQAAVYQGRRQGPGPLEPAQQVLCGGQQDQGCGEQKAEYTLPN</sequence>